<dbReference type="OrthoDB" id="134501at2"/>
<comment type="caution">
    <text evidence="6">The sequence shown here is derived from an EMBL/GenBank/DDBJ whole genome shotgun (WGS) entry which is preliminary data.</text>
</comment>
<dbReference type="InterPro" id="IPR001387">
    <property type="entry name" value="Cro/C1-type_HTH"/>
</dbReference>
<dbReference type="Gene3D" id="3.40.50.300">
    <property type="entry name" value="P-loop containing nucleotide triphosphate hydrolases"/>
    <property type="match status" value="1"/>
</dbReference>
<dbReference type="InterPro" id="IPR019775">
    <property type="entry name" value="WD40_repeat_CS"/>
</dbReference>
<feature type="repeat" description="WD" evidence="3">
    <location>
        <begin position="1037"/>
        <end position="1071"/>
    </location>
</feature>
<evidence type="ECO:0000256" key="3">
    <source>
        <dbReference type="PROSITE-ProRule" id="PRU00221"/>
    </source>
</evidence>
<name>A0A4R0ITT9_9ACTN</name>
<dbReference type="InterPro" id="IPR015943">
    <property type="entry name" value="WD40/YVTN_repeat-like_dom_sf"/>
</dbReference>
<feature type="repeat" description="WD" evidence="3">
    <location>
        <begin position="819"/>
        <end position="854"/>
    </location>
</feature>
<feature type="repeat" description="WD" evidence="3">
    <location>
        <begin position="906"/>
        <end position="939"/>
    </location>
</feature>
<evidence type="ECO:0000256" key="1">
    <source>
        <dbReference type="ARBA" id="ARBA00022574"/>
    </source>
</evidence>
<feature type="repeat" description="WD" evidence="3">
    <location>
        <begin position="1128"/>
        <end position="1169"/>
    </location>
</feature>
<dbReference type="PRINTS" id="PR00320">
    <property type="entry name" value="GPROTEINBRPT"/>
</dbReference>
<feature type="region of interest" description="Disordered" evidence="4">
    <location>
        <begin position="1"/>
        <end position="20"/>
    </location>
</feature>
<dbReference type="InterPro" id="IPR049052">
    <property type="entry name" value="nSTAND1"/>
</dbReference>
<dbReference type="SUPFAM" id="SSF50978">
    <property type="entry name" value="WD40 repeat-like"/>
    <property type="match status" value="1"/>
</dbReference>
<dbReference type="CDD" id="cd00267">
    <property type="entry name" value="ABC_ATPase"/>
    <property type="match status" value="1"/>
</dbReference>
<dbReference type="PROSITE" id="PS50082">
    <property type="entry name" value="WD_REPEATS_2"/>
    <property type="match status" value="11"/>
</dbReference>
<dbReference type="PROSITE" id="PS00678">
    <property type="entry name" value="WD_REPEATS_1"/>
    <property type="match status" value="6"/>
</dbReference>
<feature type="repeat" description="WD" evidence="3">
    <location>
        <begin position="1219"/>
        <end position="1260"/>
    </location>
</feature>
<evidence type="ECO:0000256" key="2">
    <source>
        <dbReference type="ARBA" id="ARBA00022737"/>
    </source>
</evidence>
<feature type="repeat" description="WD" evidence="3">
    <location>
        <begin position="683"/>
        <end position="717"/>
    </location>
</feature>
<dbReference type="Proteomes" id="UP000293342">
    <property type="component" value="Unassembled WGS sequence"/>
</dbReference>
<feature type="domain" description="Novel STAND NTPase 1" evidence="5">
    <location>
        <begin position="108"/>
        <end position="493"/>
    </location>
</feature>
<dbReference type="InterPro" id="IPR036322">
    <property type="entry name" value="WD40_repeat_dom_sf"/>
</dbReference>
<dbReference type="PROSITE" id="PS50294">
    <property type="entry name" value="WD_REPEATS_REGION"/>
    <property type="match status" value="9"/>
</dbReference>
<dbReference type="CDD" id="cd00093">
    <property type="entry name" value="HTH_XRE"/>
    <property type="match status" value="1"/>
</dbReference>
<dbReference type="Pfam" id="PF00400">
    <property type="entry name" value="WD40"/>
    <property type="match status" value="10"/>
</dbReference>
<accession>A0A4R0ITT9</accession>
<protein>
    <recommendedName>
        <fullName evidence="5">Novel STAND NTPase 1 domain-containing protein</fullName>
    </recommendedName>
</protein>
<feature type="repeat" description="WD" evidence="3">
    <location>
        <begin position="1083"/>
        <end position="1124"/>
    </location>
</feature>
<dbReference type="SMART" id="SM00320">
    <property type="entry name" value="WD40"/>
    <property type="match status" value="13"/>
</dbReference>
<gene>
    <name evidence="6" type="ORF">E0H75_41065</name>
</gene>
<keyword evidence="7" id="KW-1185">Reference proteome</keyword>
<dbReference type="Pfam" id="PF20703">
    <property type="entry name" value="nSTAND1"/>
    <property type="match status" value="1"/>
</dbReference>
<evidence type="ECO:0000256" key="4">
    <source>
        <dbReference type="SAM" id="MobiDB-lite"/>
    </source>
</evidence>
<dbReference type="PANTHER" id="PTHR19879:SF9">
    <property type="entry name" value="TRANSCRIPTION INITIATION FACTOR TFIID SUBUNIT 5"/>
    <property type="match status" value="1"/>
</dbReference>
<feature type="repeat" description="WD" evidence="3">
    <location>
        <begin position="783"/>
        <end position="815"/>
    </location>
</feature>
<reference evidence="6 7" key="1">
    <citation type="submission" date="2019-02" db="EMBL/GenBank/DDBJ databases">
        <title>Kribbella capetownensis sp. nov. and Kribbella speibonae sp. nov., isolated from soil.</title>
        <authorList>
            <person name="Curtis S.M."/>
            <person name="Norton I."/>
            <person name="Everest G.J."/>
            <person name="Meyers P.R."/>
        </authorList>
    </citation>
    <scope>NUCLEOTIDE SEQUENCE [LARGE SCALE GENOMIC DNA]</scope>
    <source>
        <strain evidence="6 7">YM53</strain>
    </source>
</reference>
<evidence type="ECO:0000313" key="7">
    <source>
        <dbReference type="Proteomes" id="UP000293342"/>
    </source>
</evidence>
<keyword evidence="2" id="KW-0677">Repeat</keyword>
<dbReference type="PANTHER" id="PTHR19879">
    <property type="entry name" value="TRANSCRIPTION INITIATION FACTOR TFIID"/>
    <property type="match status" value="1"/>
</dbReference>
<organism evidence="6 7">
    <name type="scientific">Kribbella capetownensis</name>
    <dbReference type="NCBI Taxonomy" id="1572659"/>
    <lineage>
        <taxon>Bacteria</taxon>
        <taxon>Bacillati</taxon>
        <taxon>Actinomycetota</taxon>
        <taxon>Actinomycetes</taxon>
        <taxon>Propionibacteriales</taxon>
        <taxon>Kribbellaceae</taxon>
        <taxon>Kribbella</taxon>
    </lineage>
</organism>
<dbReference type="InterPro" id="IPR020472">
    <property type="entry name" value="WD40_PAC1"/>
</dbReference>
<evidence type="ECO:0000313" key="6">
    <source>
        <dbReference type="EMBL" id="TCC36659.1"/>
    </source>
</evidence>
<dbReference type="SUPFAM" id="SSF50998">
    <property type="entry name" value="Quinoprotein alcohol dehydrogenase-like"/>
    <property type="match status" value="1"/>
</dbReference>
<dbReference type="InterPro" id="IPR011047">
    <property type="entry name" value="Quinoprotein_ADH-like_sf"/>
</dbReference>
<feature type="repeat" description="WD" evidence="3">
    <location>
        <begin position="865"/>
        <end position="906"/>
    </location>
</feature>
<proteinExistence type="predicted"/>
<keyword evidence="1 3" id="KW-0853">WD repeat</keyword>
<dbReference type="InterPro" id="IPR027417">
    <property type="entry name" value="P-loop_NTPase"/>
</dbReference>
<feature type="repeat" description="WD" evidence="3">
    <location>
        <begin position="729"/>
        <end position="770"/>
    </location>
</feature>
<evidence type="ECO:0000259" key="5">
    <source>
        <dbReference type="Pfam" id="PF20703"/>
    </source>
</evidence>
<dbReference type="RefSeq" id="WP_131519149.1">
    <property type="nucleotide sequence ID" value="NZ_SJKD01000016.1"/>
</dbReference>
<dbReference type="Gene3D" id="2.130.10.10">
    <property type="entry name" value="YVTN repeat-like/Quinoprotein amine dehydrogenase"/>
    <property type="match status" value="5"/>
</dbReference>
<feature type="compositionally biased region" description="Basic and acidic residues" evidence="4">
    <location>
        <begin position="1"/>
        <end position="17"/>
    </location>
</feature>
<feature type="repeat" description="WD" evidence="3">
    <location>
        <begin position="1174"/>
        <end position="1215"/>
    </location>
</feature>
<dbReference type="SUPFAM" id="SSF52540">
    <property type="entry name" value="P-loop containing nucleoside triphosphate hydrolases"/>
    <property type="match status" value="1"/>
</dbReference>
<dbReference type="InterPro" id="IPR001680">
    <property type="entry name" value="WD40_rpt"/>
</dbReference>
<sequence length="1287" mass="136430">MGDRAIEPREANPDHVHTRTQFSDELTVLRSQAGLTVRDISKAIDGSQPHSTLGEWFAGRSVPSNASKALLVRVLRECGVTSDSEVERWLQAWRRVRQAPGPRGGTTPYRGLASFQPQDADWFFGREALTEEVVGQVMSLHAGGGGLQIVVGASGSGKSSLLRAGVVPALNNRAGRAWQVALLTPGAEPLRQLTSALTTAMDNAPDRLLIVVDQFEELFTMCLDEEERRQFIAELVAAAHAPAPRPAPDVALPVATVVLIGLRADFYPQALRYSAVANALQNAQFVVGPLSERELRRAIAEPAAKANVQLDEGLVELLIREAAPGTAQVGATQSEVVALPLLSHALLATWQRAERGRMTIRGYLSTGGIKGAVAETAEAVYRDLSTEQQAVAERMFLRFVNLGDDTADTRRKVGRAELSGAGDAVAELDEVIEHFVGARLLTMDADTVEISHEALLTAWPRLQRWIDSDRDGIRRHRQLADAAKQWRDLDHDQGGLYRGGKLAAVRDWAAPGVSARDLNALEREFLGASLTAERDEQAATRRRTHRLQKMVAALAALALTTATLAGYAFWKRGAADRERDLAMSRQVAITADRLRATDPALAARLSLASYTIAPTTEARSSLLGATGTPPVTRIVRPSKGAQSVVLSPDGRTMLAAGTGPSDTAILTWDLSDARHPRLVGRPLTDHTLPVFGLAVSPDGRLLATGGRDQRVRLWNVEDPGRPVALGVLPAGPAGTVYSLAFSPDSRTLAAGSSDRTVRLWDVGDPDEVVPLVSLPPLAAFAQSVVFSPDGVVLAAGDAAGTVSLWDVRDLRNPRSLNHLQAGSTQLNALRFSTRGRLLAVGGVKGLLQLWDLTNPLKPVRTTSQIQAPDNWVNAIAFSPDDKLVAIGSSENVAQVWELATGRRVATLPHAEPVSSVAFTNDGRTLLTSGYDGVARLWSIPGPVITGPTATVAAVAFSPDNRSLATFGGGGFLVNVSQPHAPVALGPALSSPLADEPIGGAGALSPDGKILAGGTTGTSVVLWDVTDPADPKPLGSPLKGPGAVVESLAFSPDSRILVAGSDDGRVYLWDLSVPGQAKALPVAPGAENNYVYMVAVSPDSRTLAGVTADGVIRLWDMSDPQRLRALATVKGSADLLYSTAFSRDGKLLATGSADGTVQLWDVTDPAALSALGDALQGPDGTVTAVAFGPDHRTLAASTRSGQVWFWDVGNPRHPETQAILKASDAAVWAVGFSPDGHTVVTGGSDRTVRLWEMDPTEVVEQLCAAGGDSVSEDEWAKYLPGVPYRPVC</sequence>
<dbReference type="CDD" id="cd00200">
    <property type="entry name" value="WD40"/>
    <property type="match status" value="2"/>
</dbReference>
<dbReference type="EMBL" id="SJKD01000016">
    <property type="protein sequence ID" value="TCC36659.1"/>
    <property type="molecule type" value="Genomic_DNA"/>
</dbReference>